<dbReference type="Proteomes" id="UP000027138">
    <property type="component" value="Unassembled WGS sequence"/>
</dbReference>
<dbReference type="Pfam" id="PF01239">
    <property type="entry name" value="PPTA"/>
    <property type="match status" value="2"/>
</dbReference>
<evidence type="ECO:0000313" key="5">
    <source>
        <dbReference type="EMBL" id="KDP23718.1"/>
    </source>
</evidence>
<dbReference type="InterPro" id="IPR002088">
    <property type="entry name" value="Prenyl_trans_a"/>
</dbReference>
<organism evidence="5 6">
    <name type="scientific">Jatropha curcas</name>
    <name type="common">Barbados nut</name>
    <dbReference type="NCBI Taxonomy" id="180498"/>
    <lineage>
        <taxon>Eukaryota</taxon>
        <taxon>Viridiplantae</taxon>
        <taxon>Streptophyta</taxon>
        <taxon>Embryophyta</taxon>
        <taxon>Tracheophyta</taxon>
        <taxon>Spermatophyta</taxon>
        <taxon>Magnoliopsida</taxon>
        <taxon>eudicotyledons</taxon>
        <taxon>Gunneridae</taxon>
        <taxon>Pentapetalae</taxon>
        <taxon>rosids</taxon>
        <taxon>fabids</taxon>
        <taxon>Malpighiales</taxon>
        <taxon>Euphorbiaceae</taxon>
        <taxon>Crotonoideae</taxon>
        <taxon>Jatropheae</taxon>
        <taxon>Jatropha</taxon>
    </lineage>
</organism>
<keyword evidence="3" id="KW-0808">Transferase</keyword>
<dbReference type="AlphaFoldDB" id="A0A067JLR9"/>
<evidence type="ECO:0000256" key="1">
    <source>
        <dbReference type="ARBA" id="ARBA00006734"/>
    </source>
</evidence>
<evidence type="ECO:0000313" key="6">
    <source>
        <dbReference type="Proteomes" id="UP000027138"/>
    </source>
</evidence>
<reference evidence="5 6" key="1">
    <citation type="journal article" date="2014" name="PLoS ONE">
        <title>Global Analysis of Gene Expression Profiles in Physic Nut (Jatropha curcas L.) Seedlings Exposed to Salt Stress.</title>
        <authorList>
            <person name="Zhang L."/>
            <person name="Zhang C."/>
            <person name="Wu P."/>
            <person name="Chen Y."/>
            <person name="Li M."/>
            <person name="Jiang H."/>
            <person name="Wu G."/>
        </authorList>
    </citation>
    <scope>NUCLEOTIDE SEQUENCE [LARGE SCALE GENOMIC DNA]</scope>
    <source>
        <strain evidence="6">cv. GZQX0401</strain>
        <tissue evidence="5">Young leaves</tissue>
    </source>
</reference>
<keyword evidence="2" id="KW-0637">Prenyltransferase</keyword>
<dbReference type="GO" id="GO:0004662">
    <property type="term" value="F:CAAX-protein geranylgeranyltransferase activity"/>
    <property type="evidence" value="ECO:0007669"/>
    <property type="project" value="TreeGrafter"/>
</dbReference>
<dbReference type="OrthoDB" id="814860at2759"/>
<dbReference type="EMBL" id="KK915213">
    <property type="protein sequence ID" value="KDP23718.1"/>
    <property type="molecule type" value="Genomic_DNA"/>
</dbReference>
<name>A0A067JLR9_JATCU</name>
<dbReference type="PANTHER" id="PTHR11129">
    <property type="entry name" value="PROTEIN FARNESYLTRANSFERASE ALPHA SUBUNIT/RAB GERANYLGERANYL TRANSFERASE ALPHA SUBUNIT"/>
    <property type="match status" value="1"/>
</dbReference>
<accession>A0A067JLR9</accession>
<evidence type="ECO:0000256" key="4">
    <source>
        <dbReference type="ARBA" id="ARBA00022737"/>
    </source>
</evidence>
<dbReference type="GO" id="GO:0005953">
    <property type="term" value="C:CAAX-protein geranylgeranyltransferase complex"/>
    <property type="evidence" value="ECO:0007669"/>
    <property type="project" value="TreeGrafter"/>
</dbReference>
<keyword evidence="6" id="KW-1185">Reference proteome</keyword>
<keyword evidence="4" id="KW-0677">Repeat</keyword>
<dbReference type="PROSITE" id="PS51147">
    <property type="entry name" value="PFTA"/>
    <property type="match status" value="1"/>
</dbReference>
<dbReference type="Gene3D" id="1.25.40.120">
    <property type="entry name" value="Protein prenylyltransferase"/>
    <property type="match status" value="1"/>
</dbReference>
<dbReference type="STRING" id="180498.A0A067JLR9"/>
<protein>
    <submittedName>
        <fullName evidence="5">Uncharacterized protein</fullName>
    </submittedName>
</protein>
<evidence type="ECO:0000256" key="2">
    <source>
        <dbReference type="ARBA" id="ARBA00022602"/>
    </source>
</evidence>
<dbReference type="GO" id="GO:0005965">
    <property type="term" value="C:protein farnesyltransferase complex"/>
    <property type="evidence" value="ECO:0007669"/>
    <property type="project" value="TreeGrafter"/>
</dbReference>
<dbReference type="PANTHER" id="PTHR11129:SF10">
    <property type="entry name" value="PROTEIN PRENYLYLTRANSFERASE SUPERFAMILY PROTEIN"/>
    <property type="match status" value="1"/>
</dbReference>
<gene>
    <name evidence="5" type="ORF">JCGZ_23551</name>
</gene>
<sequence>MSKEDSISKMKDFDLLNQFELILESDPLIDEVGFIHPSQFATLRKEAESTESQSIDGILSSEMVKATVLDPESTNFWNRDHKLGISTHVILELYKAAKDAFMESVGQYRRIDNIYTTSEDFSSLEKEVMKHSKAILLLSCDFGTAWNSRKSILSKKQHIPMFIDELLLSALVLSYSPKSELAWCHRRWVIKMIAGRCSTMREIIGKESELVEQIAERSKMNYRAWNHRCWLVSYMTREQVLVELKKSRNWAGLHVADNSCFHYRARLMLKILEESCHKQEAESSDENVEIYQIWQEELHWNEELIKHYIGREALWLHRRFLSLCWIKHFAPLLGDVTHQSKDKSSMVDDVNFFWDNELYLVNSCSTIPDNNYDDFQAQAVHSATYILWLIKISKPLGIELTKKLNSGSFVLLNAACPERSSLWSTLTAYVEATSQLLNEDIY</sequence>
<dbReference type="GO" id="GO:0004660">
    <property type="term" value="F:protein farnesyltransferase activity"/>
    <property type="evidence" value="ECO:0007669"/>
    <property type="project" value="TreeGrafter"/>
</dbReference>
<dbReference type="SUPFAM" id="SSF48439">
    <property type="entry name" value="Protein prenylyltransferase"/>
    <property type="match status" value="1"/>
</dbReference>
<evidence type="ECO:0000256" key="3">
    <source>
        <dbReference type="ARBA" id="ARBA00022679"/>
    </source>
</evidence>
<comment type="similarity">
    <text evidence="1">Belongs to the protein prenyltransferase subunit alpha family.</text>
</comment>
<proteinExistence type="inferred from homology"/>